<feature type="transmembrane region" description="Helical" evidence="10">
    <location>
        <begin position="221"/>
        <end position="239"/>
    </location>
</feature>
<sequence length="492" mass="51653">MQFQEPTATAFLLTVFGLLMGVSALFSRAAGRFGVPVALVFILLGVLGGSEGLGGIAFEDYGFTFRLGTVALVLILFDGGLNTPLASVKEGLRPAAVLATVGVIGTAAFMGLAAHLFGFDWKHALLLGAIVSSTDAAAVFAVLRGSGLLLKRRVGVTLELESGLNDPMAVILTTALTEALVSGEPLGWGILLGAVVQMAVGAAMGLGFGYAGRLLLRRARLHAGGLYPVLTLSLAFLAFGLPTLFYGSGFLAVYVAAMLLGNEAIRYRSGLLRVHDAIAWLSQVGMFLMLGLLVFPSQLVAVTWTGLGLGLVLAFVARPLVVVLCLLPFRFPWRQSLYVGWVGLRGAVPIILATFPVLAQAPGALPIFNVVFFIVVVNALVPGATVGWVTRWLGLVSQAPPPPTATMELTSTHLLNGEVVPFYIDPASAVAGATIADLPLPESAVVTLIVRGSELVPPKGRSALLAGDHVYVFCKEEELPLVQLLFGQQMQE</sequence>
<feature type="transmembrane region" description="Helical" evidence="10">
    <location>
        <begin position="188"/>
        <end position="209"/>
    </location>
</feature>
<dbReference type="RefSeq" id="WP_395811178.1">
    <property type="nucleotide sequence ID" value="NZ_CP043494.1"/>
</dbReference>
<dbReference type="InterPro" id="IPR038770">
    <property type="entry name" value="Na+/solute_symporter_sf"/>
</dbReference>
<dbReference type="InterPro" id="IPR006153">
    <property type="entry name" value="Cation/H_exchanger_TM"/>
</dbReference>
<evidence type="ECO:0000256" key="7">
    <source>
        <dbReference type="ARBA" id="ARBA00022989"/>
    </source>
</evidence>
<evidence type="ECO:0000256" key="2">
    <source>
        <dbReference type="ARBA" id="ARBA00022448"/>
    </source>
</evidence>
<dbReference type="PROSITE" id="PS51202">
    <property type="entry name" value="RCK_C"/>
    <property type="match status" value="1"/>
</dbReference>
<dbReference type="InterPro" id="IPR006037">
    <property type="entry name" value="RCK_C"/>
</dbReference>
<feature type="transmembrane region" description="Helical" evidence="10">
    <location>
        <begin position="33"/>
        <end position="57"/>
    </location>
</feature>
<keyword evidence="3" id="KW-0050">Antiport</keyword>
<feature type="transmembrane region" description="Helical" evidence="10">
    <location>
        <begin position="301"/>
        <end position="326"/>
    </location>
</feature>
<dbReference type="Gene3D" id="3.30.70.1450">
    <property type="entry name" value="Regulator of K+ conductance, C-terminal domain"/>
    <property type="match status" value="1"/>
</dbReference>
<dbReference type="Gene3D" id="1.20.1530.20">
    <property type="match status" value="1"/>
</dbReference>
<dbReference type="PANTHER" id="PTHR32507">
    <property type="entry name" value="NA(+)/H(+) ANTIPORTER 1"/>
    <property type="match status" value="1"/>
</dbReference>
<dbReference type="NCBIfam" id="NF003715">
    <property type="entry name" value="PRK05326.1-2"/>
    <property type="match status" value="1"/>
</dbReference>
<feature type="domain" description="RCK C-terminal" evidence="11">
    <location>
        <begin position="407"/>
        <end position="488"/>
    </location>
</feature>
<evidence type="ECO:0000256" key="9">
    <source>
        <dbReference type="ARBA" id="ARBA00023136"/>
    </source>
</evidence>
<feature type="transmembrane region" description="Helical" evidence="10">
    <location>
        <begin position="123"/>
        <end position="143"/>
    </location>
</feature>
<keyword evidence="5" id="KW-0630">Potassium</keyword>
<evidence type="ECO:0000256" key="10">
    <source>
        <dbReference type="SAM" id="Phobius"/>
    </source>
</evidence>
<evidence type="ECO:0000313" key="12">
    <source>
        <dbReference type="EMBL" id="WNG51197.1"/>
    </source>
</evidence>
<feature type="transmembrane region" description="Helical" evidence="10">
    <location>
        <begin position="245"/>
        <end position="265"/>
    </location>
</feature>
<evidence type="ECO:0000256" key="1">
    <source>
        <dbReference type="ARBA" id="ARBA00004651"/>
    </source>
</evidence>
<evidence type="ECO:0000256" key="8">
    <source>
        <dbReference type="ARBA" id="ARBA00023065"/>
    </source>
</evidence>
<accession>A0ABY9X727</accession>
<keyword evidence="8" id="KW-0406">Ion transport</keyword>
<gene>
    <name evidence="12" type="ORF">F0U60_48995</name>
</gene>
<evidence type="ECO:0000256" key="4">
    <source>
        <dbReference type="ARBA" id="ARBA00022475"/>
    </source>
</evidence>
<dbReference type="SUPFAM" id="SSF116726">
    <property type="entry name" value="TrkA C-terminal domain-like"/>
    <property type="match status" value="1"/>
</dbReference>
<feature type="transmembrane region" description="Helical" evidence="10">
    <location>
        <begin position="338"/>
        <end position="359"/>
    </location>
</feature>
<evidence type="ECO:0000256" key="3">
    <source>
        <dbReference type="ARBA" id="ARBA00022449"/>
    </source>
</evidence>
<dbReference type="PANTHER" id="PTHR32507:SF7">
    <property type="entry name" value="K(+)_H(+) ANTIPORTER NHAP2"/>
    <property type="match status" value="1"/>
</dbReference>
<dbReference type="Proteomes" id="UP001611383">
    <property type="component" value="Chromosome"/>
</dbReference>
<feature type="transmembrane region" description="Helical" evidence="10">
    <location>
        <begin position="365"/>
        <end position="389"/>
    </location>
</feature>
<proteinExistence type="predicted"/>
<evidence type="ECO:0000256" key="5">
    <source>
        <dbReference type="ARBA" id="ARBA00022538"/>
    </source>
</evidence>
<feature type="transmembrane region" description="Helical" evidence="10">
    <location>
        <begin position="95"/>
        <end position="117"/>
    </location>
</feature>
<keyword evidence="4" id="KW-1003">Cell membrane</keyword>
<keyword evidence="9 10" id="KW-0472">Membrane</keyword>
<keyword evidence="2" id="KW-0813">Transport</keyword>
<evidence type="ECO:0000259" key="11">
    <source>
        <dbReference type="PROSITE" id="PS51202"/>
    </source>
</evidence>
<feature type="transmembrane region" description="Helical" evidence="10">
    <location>
        <begin position="63"/>
        <end position="83"/>
    </location>
</feature>
<evidence type="ECO:0000313" key="13">
    <source>
        <dbReference type="Proteomes" id="UP001611383"/>
    </source>
</evidence>
<dbReference type="EMBL" id="CP043494">
    <property type="protein sequence ID" value="WNG51197.1"/>
    <property type="molecule type" value="Genomic_DNA"/>
</dbReference>
<dbReference type="Pfam" id="PF00999">
    <property type="entry name" value="Na_H_Exchanger"/>
    <property type="match status" value="1"/>
</dbReference>
<protein>
    <submittedName>
        <fullName evidence="12">Potassium/proton antiporter</fullName>
    </submittedName>
</protein>
<dbReference type="NCBIfam" id="NF003716">
    <property type="entry name" value="PRK05326.1-3"/>
    <property type="match status" value="1"/>
</dbReference>
<dbReference type="InterPro" id="IPR036721">
    <property type="entry name" value="RCK_C_sf"/>
</dbReference>
<reference evidence="12 13" key="1">
    <citation type="submission" date="2019-08" db="EMBL/GenBank/DDBJ databases">
        <title>Archangium and Cystobacter genomes.</title>
        <authorList>
            <person name="Chen I.-C.K."/>
            <person name="Wielgoss S."/>
        </authorList>
    </citation>
    <scope>NUCLEOTIDE SEQUENCE [LARGE SCALE GENOMIC DNA]</scope>
    <source>
        <strain evidence="12 13">Cbm 6</strain>
    </source>
</reference>
<organism evidence="12 13">
    <name type="scientific">Archangium minus</name>
    <dbReference type="NCBI Taxonomy" id="83450"/>
    <lineage>
        <taxon>Bacteria</taxon>
        <taxon>Pseudomonadati</taxon>
        <taxon>Myxococcota</taxon>
        <taxon>Myxococcia</taxon>
        <taxon>Myxococcales</taxon>
        <taxon>Cystobacterineae</taxon>
        <taxon>Archangiaceae</taxon>
        <taxon>Archangium</taxon>
    </lineage>
</organism>
<name>A0ABY9X727_9BACT</name>
<keyword evidence="6 10" id="KW-0812">Transmembrane</keyword>
<keyword evidence="5" id="KW-0633">Potassium transport</keyword>
<feature type="transmembrane region" description="Helical" evidence="10">
    <location>
        <begin position="277"/>
        <end position="295"/>
    </location>
</feature>
<dbReference type="Pfam" id="PF02080">
    <property type="entry name" value="TrkA_C"/>
    <property type="match status" value="1"/>
</dbReference>
<keyword evidence="7 10" id="KW-1133">Transmembrane helix</keyword>
<evidence type="ECO:0000256" key="6">
    <source>
        <dbReference type="ARBA" id="ARBA00022692"/>
    </source>
</evidence>
<keyword evidence="13" id="KW-1185">Reference proteome</keyword>
<feature type="transmembrane region" description="Helical" evidence="10">
    <location>
        <begin position="6"/>
        <end position="26"/>
    </location>
</feature>
<comment type="subcellular location">
    <subcellularLocation>
        <location evidence="1">Cell membrane</location>
        <topology evidence="1">Multi-pass membrane protein</topology>
    </subcellularLocation>
</comment>